<feature type="domain" description="RNase H type-1" evidence="1">
    <location>
        <begin position="203"/>
        <end position="341"/>
    </location>
</feature>
<reference evidence="4 5" key="1">
    <citation type="submission" date="2019-05" db="EMBL/GenBank/DDBJ databases">
        <title>Emergence of the Ug99 lineage of the wheat stem rust pathogen through somatic hybridization.</title>
        <authorList>
            <person name="Li F."/>
            <person name="Upadhyaya N.M."/>
            <person name="Sperschneider J."/>
            <person name="Matny O."/>
            <person name="Nguyen-Phuc H."/>
            <person name="Mago R."/>
            <person name="Raley C."/>
            <person name="Miller M.E."/>
            <person name="Silverstein K.A.T."/>
            <person name="Henningsen E."/>
            <person name="Hirsch C.D."/>
            <person name="Visser B."/>
            <person name="Pretorius Z.A."/>
            <person name="Steffenson B.J."/>
            <person name="Schwessinger B."/>
            <person name="Dodds P.N."/>
            <person name="Figueroa M."/>
        </authorList>
    </citation>
    <scope>NUCLEOTIDE SEQUENCE [LARGE SCALE GENOMIC DNA]</scope>
    <source>
        <strain evidence="2">21-0</strain>
        <strain evidence="3 5">Ug99</strain>
    </source>
</reference>
<evidence type="ECO:0000313" key="3">
    <source>
        <dbReference type="EMBL" id="KAA1135087.1"/>
    </source>
</evidence>
<proteinExistence type="predicted"/>
<dbReference type="PROSITE" id="PS50879">
    <property type="entry name" value="RNASE_H_1"/>
    <property type="match status" value="1"/>
</dbReference>
<dbReference type="OrthoDB" id="3265969at2759"/>
<evidence type="ECO:0000313" key="4">
    <source>
        <dbReference type="Proteomes" id="UP000324748"/>
    </source>
</evidence>
<evidence type="ECO:0000313" key="2">
    <source>
        <dbReference type="EMBL" id="KAA1105830.1"/>
    </source>
</evidence>
<dbReference type="CDD" id="cd09276">
    <property type="entry name" value="Rnase_HI_RT_non_LTR"/>
    <property type="match status" value="1"/>
</dbReference>
<organism evidence="2 4">
    <name type="scientific">Puccinia graminis f. sp. tritici</name>
    <dbReference type="NCBI Taxonomy" id="56615"/>
    <lineage>
        <taxon>Eukaryota</taxon>
        <taxon>Fungi</taxon>
        <taxon>Dikarya</taxon>
        <taxon>Basidiomycota</taxon>
        <taxon>Pucciniomycotina</taxon>
        <taxon>Pucciniomycetes</taxon>
        <taxon>Pucciniales</taxon>
        <taxon>Pucciniaceae</taxon>
        <taxon>Puccinia</taxon>
    </lineage>
</organism>
<accession>A0A5B0PY63</accession>
<dbReference type="Gene3D" id="3.30.420.10">
    <property type="entry name" value="Ribonuclease H-like superfamily/Ribonuclease H"/>
    <property type="match status" value="1"/>
</dbReference>
<sequence>MKIKSKKLKKRLTKKKVPDGDFSFGEQSLNPATEVKWLGVWLDSKLLLNRNFRVLEEKAHKTINQLKVFGNSRWGAKEADRVKLIRSVLFPRILYGAALWATIPNKGKVNALASKINRLSGIFTLGVFKNTSSKFIQHRTVVPDFLDEKQGGFQSIVRRLSKYWSGRKARKSGYGVKPGKNNTLLQFWRNSSQISGNPTFGADPRAVVIFSDGSFHPEKGRAGAAICPSKNVFSSLLLGGDALVSNHESEAAGVLAALGLAFGLSRDTDAQRILILVDNQGVLKRLNDPLAPKPGQKIFEQINLSLALLPDHINVKFGWCPGHKDICIGKRNGGSISQGSAGVPLHAATGGWKQLQESSPPGTGRPLFQKFRLPTPSDLPIVSSSLINQLALAELRGDDEIIIHSWAEEKKGIQADSSRRSTLNWWSNREMRDSLLQEYRGDWAELLLWGANIRGDCIKLSVGAIASSFPLH</sequence>
<dbReference type="AlphaFoldDB" id="A0A5B0PY63"/>
<dbReference type="EMBL" id="VDEP01000041">
    <property type="protein sequence ID" value="KAA1135087.1"/>
    <property type="molecule type" value="Genomic_DNA"/>
</dbReference>
<dbReference type="InterPro" id="IPR012337">
    <property type="entry name" value="RNaseH-like_sf"/>
</dbReference>
<dbReference type="Proteomes" id="UP000325313">
    <property type="component" value="Unassembled WGS sequence"/>
</dbReference>
<dbReference type="GO" id="GO:0004523">
    <property type="term" value="F:RNA-DNA hybrid ribonuclease activity"/>
    <property type="evidence" value="ECO:0007669"/>
    <property type="project" value="InterPro"/>
</dbReference>
<dbReference type="InterPro" id="IPR002156">
    <property type="entry name" value="RNaseH_domain"/>
</dbReference>
<dbReference type="EMBL" id="VSWC01000040">
    <property type="protein sequence ID" value="KAA1105830.1"/>
    <property type="molecule type" value="Genomic_DNA"/>
</dbReference>
<dbReference type="GO" id="GO:0003676">
    <property type="term" value="F:nucleic acid binding"/>
    <property type="evidence" value="ECO:0007669"/>
    <property type="project" value="InterPro"/>
</dbReference>
<dbReference type="SUPFAM" id="SSF53098">
    <property type="entry name" value="Ribonuclease H-like"/>
    <property type="match status" value="1"/>
</dbReference>
<name>A0A5B0PY63_PUCGR</name>
<keyword evidence="4" id="KW-1185">Reference proteome</keyword>
<evidence type="ECO:0000259" key="1">
    <source>
        <dbReference type="PROSITE" id="PS50879"/>
    </source>
</evidence>
<dbReference type="InterPro" id="IPR036397">
    <property type="entry name" value="RNaseH_sf"/>
</dbReference>
<evidence type="ECO:0000313" key="5">
    <source>
        <dbReference type="Proteomes" id="UP000325313"/>
    </source>
</evidence>
<gene>
    <name evidence="2" type="ORF">PGT21_021307</name>
    <name evidence="3" type="ORF">PGTUg99_005333</name>
</gene>
<protein>
    <recommendedName>
        <fullName evidence="1">RNase H type-1 domain-containing protein</fullName>
    </recommendedName>
</protein>
<dbReference type="Proteomes" id="UP000324748">
    <property type="component" value="Unassembled WGS sequence"/>
</dbReference>
<comment type="caution">
    <text evidence="2">The sequence shown here is derived from an EMBL/GenBank/DDBJ whole genome shotgun (WGS) entry which is preliminary data.</text>
</comment>